<dbReference type="Proteomes" id="UP000747542">
    <property type="component" value="Unassembled WGS sequence"/>
</dbReference>
<sequence length="119" mass="13102">MAAQSTVKMTLTGFMGKSTTQDFQIVKPVIKTGNQRKRITAVVVDELPKATVTARLTDVIKQLTSRGLNLVDLIMNNDRVGPIDVLIGSDHHYDFILPHSITEDGVHLLKSLIVTTVLH</sequence>
<evidence type="ECO:0000313" key="2">
    <source>
        <dbReference type="Proteomes" id="UP000747542"/>
    </source>
</evidence>
<dbReference type="AlphaFoldDB" id="A0A8J5JTC1"/>
<comment type="caution">
    <text evidence="1">The sequence shown here is derived from an EMBL/GenBank/DDBJ whole genome shotgun (WGS) entry which is preliminary data.</text>
</comment>
<evidence type="ECO:0000313" key="1">
    <source>
        <dbReference type="EMBL" id="KAG7163876.1"/>
    </source>
</evidence>
<reference evidence="1" key="1">
    <citation type="journal article" date="2021" name="Sci. Adv.">
        <title>The American lobster genome reveals insights on longevity, neural, and immune adaptations.</title>
        <authorList>
            <person name="Polinski J.M."/>
            <person name="Zimin A.V."/>
            <person name="Clark K.F."/>
            <person name="Kohn A.B."/>
            <person name="Sadowski N."/>
            <person name="Timp W."/>
            <person name="Ptitsyn A."/>
            <person name="Khanna P."/>
            <person name="Romanova D.Y."/>
            <person name="Williams P."/>
            <person name="Greenwood S.J."/>
            <person name="Moroz L.L."/>
            <person name="Walt D.R."/>
            <person name="Bodnar A.G."/>
        </authorList>
    </citation>
    <scope>NUCLEOTIDE SEQUENCE</scope>
    <source>
        <strain evidence="1">GMGI-L3</strain>
    </source>
</reference>
<accession>A0A8J5JTC1</accession>
<proteinExistence type="predicted"/>
<gene>
    <name evidence="1" type="ORF">Hamer_G027372</name>
</gene>
<protein>
    <submittedName>
        <fullName evidence="1">Uncharacterized protein</fullName>
    </submittedName>
</protein>
<keyword evidence="2" id="KW-1185">Reference proteome</keyword>
<dbReference type="EMBL" id="JAHLQT010026139">
    <property type="protein sequence ID" value="KAG7163876.1"/>
    <property type="molecule type" value="Genomic_DNA"/>
</dbReference>
<name>A0A8J5JTC1_HOMAM</name>
<organism evidence="1 2">
    <name type="scientific">Homarus americanus</name>
    <name type="common">American lobster</name>
    <dbReference type="NCBI Taxonomy" id="6706"/>
    <lineage>
        <taxon>Eukaryota</taxon>
        <taxon>Metazoa</taxon>
        <taxon>Ecdysozoa</taxon>
        <taxon>Arthropoda</taxon>
        <taxon>Crustacea</taxon>
        <taxon>Multicrustacea</taxon>
        <taxon>Malacostraca</taxon>
        <taxon>Eumalacostraca</taxon>
        <taxon>Eucarida</taxon>
        <taxon>Decapoda</taxon>
        <taxon>Pleocyemata</taxon>
        <taxon>Astacidea</taxon>
        <taxon>Nephropoidea</taxon>
        <taxon>Nephropidae</taxon>
        <taxon>Homarus</taxon>
    </lineage>
</organism>